<organism evidence="3 4">
    <name type="scientific">Serratia marcescens</name>
    <dbReference type="NCBI Taxonomy" id="615"/>
    <lineage>
        <taxon>Bacteria</taxon>
        <taxon>Pseudomonadati</taxon>
        <taxon>Pseudomonadota</taxon>
        <taxon>Gammaproteobacteria</taxon>
        <taxon>Enterobacterales</taxon>
        <taxon>Yersiniaceae</taxon>
        <taxon>Serratia</taxon>
    </lineage>
</organism>
<keyword evidence="1" id="KW-0479">Metal-binding</keyword>
<dbReference type="Gene3D" id="3.30.830.10">
    <property type="entry name" value="Metalloenzyme, LuxS/M16 peptidase-like"/>
    <property type="match status" value="1"/>
</dbReference>
<dbReference type="Proteomes" id="UP000247823">
    <property type="component" value="Unassembled WGS sequence"/>
</dbReference>
<proteinExistence type="predicted"/>
<dbReference type="Pfam" id="PF22456">
    <property type="entry name" value="PqqF-like_C_4"/>
    <property type="match status" value="1"/>
</dbReference>
<dbReference type="InterPro" id="IPR011249">
    <property type="entry name" value="Metalloenz_LuxS/M16"/>
</dbReference>
<sequence length="191" mass="21846">LKRQLSHLLYGFPYSVAAEPPLPTPHHHRPVTLTESGPESALLQFYPLQNGEAEGRWALRVLAQLYAPRYFQRLRVDRNVGYVVQCAFHRCADTEGMLFALQSPTFNVEPLRQLTDEFLLQMRHELAHIGAGELAQIQQALRQSLQRLSTESLQRAREIALEDREAIADAAPVTLTQLLHWQQRLFQGDDI</sequence>
<evidence type="ECO:0000313" key="3">
    <source>
        <dbReference type="EMBL" id="PYA53456.1"/>
    </source>
</evidence>
<evidence type="ECO:0000313" key="4">
    <source>
        <dbReference type="Proteomes" id="UP000247823"/>
    </source>
</evidence>
<dbReference type="InterPro" id="IPR054734">
    <property type="entry name" value="PqqF-like_C_4"/>
</dbReference>
<reference evidence="3 4" key="2">
    <citation type="submission" date="2018-06" db="EMBL/GenBank/DDBJ databases">
        <title>Serratia marcescens genome sequencing and assembly.</title>
        <authorList>
            <person name="Martins R.C.R."/>
            <person name="Perdigao-Neto L.V."/>
            <person name="Costa S.F."/>
            <person name="Levin A.S.S."/>
        </authorList>
    </citation>
    <scope>NUCLEOTIDE SEQUENCE [LARGE SCALE GENOMIC DNA]</scope>
    <source>
        <strain evidence="3 4">1283</strain>
    </source>
</reference>
<dbReference type="SUPFAM" id="SSF63411">
    <property type="entry name" value="LuxS/MPP-like metallohydrolase"/>
    <property type="match status" value="1"/>
</dbReference>
<keyword evidence="4" id="KW-1185">Reference proteome</keyword>
<name>A0ABX5N7G5_SERMA</name>
<feature type="non-terminal residue" evidence="3">
    <location>
        <position position="1"/>
    </location>
</feature>
<evidence type="ECO:0000256" key="1">
    <source>
        <dbReference type="ARBA" id="ARBA00022723"/>
    </source>
</evidence>
<evidence type="ECO:0000259" key="2">
    <source>
        <dbReference type="Pfam" id="PF22456"/>
    </source>
</evidence>
<feature type="domain" description="Coenzyme PQQ synthesis protein F-like C-terminal lobe" evidence="2">
    <location>
        <begin position="61"/>
        <end position="157"/>
    </location>
</feature>
<reference evidence="4" key="1">
    <citation type="submission" date="2018-06" db="EMBL/GenBank/DDBJ databases">
        <title>Serratia marcescens genome sequencing and assembly.</title>
        <authorList>
            <person name="Martins R.C."/>
            <person name="Perdigao-Neto L.V."/>
            <person name="Costa S.F."/>
            <person name="Levin A.S.S."/>
        </authorList>
    </citation>
    <scope>NUCLEOTIDE SEQUENCE [LARGE SCALE GENOMIC DNA]</scope>
    <source>
        <strain evidence="4">1283</strain>
    </source>
</reference>
<dbReference type="EMBL" id="QJQB01000681">
    <property type="protein sequence ID" value="PYA53456.1"/>
    <property type="molecule type" value="Genomic_DNA"/>
</dbReference>
<gene>
    <name evidence="3" type="ORF">DMW51_29700</name>
</gene>
<accession>A0ABX5N7G5</accession>
<comment type="caution">
    <text evidence="3">The sequence shown here is derived from an EMBL/GenBank/DDBJ whole genome shotgun (WGS) entry which is preliminary data.</text>
</comment>
<protein>
    <submittedName>
        <fullName evidence="3">Pyrroloquinoline quinone biosynthesis protein PqqF</fullName>
    </submittedName>
</protein>